<sequence>MTDDDRSRPGDPVPGPAVAGPGLLLSESLAAAAAYRGLPGPLGKDFVL</sequence>
<comment type="caution">
    <text evidence="2">The sequence shown here is derived from an EMBL/GenBank/DDBJ whole genome shotgun (WGS) entry which is preliminary data.</text>
</comment>
<accession>A0ABW2HRF4</accession>
<reference evidence="3" key="1">
    <citation type="journal article" date="2019" name="Int. J. Syst. Evol. Microbiol.">
        <title>The Global Catalogue of Microorganisms (GCM) 10K type strain sequencing project: providing services to taxonomists for standard genome sequencing and annotation.</title>
        <authorList>
            <consortium name="The Broad Institute Genomics Platform"/>
            <consortium name="The Broad Institute Genome Sequencing Center for Infectious Disease"/>
            <person name="Wu L."/>
            <person name="Ma J."/>
        </authorList>
    </citation>
    <scope>NUCLEOTIDE SEQUENCE [LARGE SCALE GENOMIC DNA]</scope>
    <source>
        <strain evidence="3">XZYJT-10</strain>
    </source>
</reference>
<protein>
    <submittedName>
        <fullName evidence="2">Uncharacterized protein</fullName>
    </submittedName>
</protein>
<evidence type="ECO:0000313" key="3">
    <source>
        <dbReference type="Proteomes" id="UP001596548"/>
    </source>
</evidence>
<dbReference type="RefSeq" id="WP_378969249.1">
    <property type="nucleotide sequence ID" value="NZ_JBHTBJ010000011.1"/>
</dbReference>
<feature type="region of interest" description="Disordered" evidence="1">
    <location>
        <begin position="1"/>
        <end position="20"/>
    </location>
</feature>
<evidence type="ECO:0000256" key="1">
    <source>
        <dbReference type="SAM" id="MobiDB-lite"/>
    </source>
</evidence>
<name>A0ABW2HRF4_9ACTN</name>
<gene>
    <name evidence="2" type="ORF">ACFQS1_17330</name>
</gene>
<evidence type="ECO:0000313" key="2">
    <source>
        <dbReference type="EMBL" id="MFC7275754.1"/>
    </source>
</evidence>
<proteinExistence type="predicted"/>
<organism evidence="2 3">
    <name type="scientific">Paractinoplanes rhizophilus</name>
    <dbReference type="NCBI Taxonomy" id="1416877"/>
    <lineage>
        <taxon>Bacteria</taxon>
        <taxon>Bacillati</taxon>
        <taxon>Actinomycetota</taxon>
        <taxon>Actinomycetes</taxon>
        <taxon>Micromonosporales</taxon>
        <taxon>Micromonosporaceae</taxon>
        <taxon>Paractinoplanes</taxon>
    </lineage>
</organism>
<dbReference type="EMBL" id="JBHTBJ010000011">
    <property type="protein sequence ID" value="MFC7275754.1"/>
    <property type="molecule type" value="Genomic_DNA"/>
</dbReference>
<dbReference type="Proteomes" id="UP001596548">
    <property type="component" value="Unassembled WGS sequence"/>
</dbReference>
<keyword evidence="3" id="KW-1185">Reference proteome</keyword>